<dbReference type="HAMAP" id="MF_01872">
    <property type="entry name" value="tRNA_methyltr_YfiC"/>
    <property type="match status" value="1"/>
</dbReference>
<comment type="subcellular location">
    <subcellularLocation>
        <location evidence="6">Cytoplasm</location>
    </subcellularLocation>
</comment>
<keyword evidence="3 6" id="KW-0808">Transferase</keyword>
<keyword evidence="1 6" id="KW-0963">Cytoplasm</keyword>
<dbReference type="AlphaFoldDB" id="A0A420XGP8"/>
<keyword evidence="2 6" id="KW-0489">Methyltransferase</keyword>
<evidence type="ECO:0000313" key="9">
    <source>
        <dbReference type="Proteomes" id="UP000280099"/>
    </source>
</evidence>
<comment type="similarity">
    <text evidence="6">Belongs to the methyltransferase superfamily. tRNA (adenine-N(6)-)-methyltransferase family.</text>
</comment>
<comment type="catalytic activity">
    <reaction evidence="6">
        <text>adenosine(37) in tRNA1(Val) + S-adenosyl-L-methionine = N(6)-methyladenosine(37) in tRNA1(Val) + S-adenosyl-L-homocysteine + H(+)</text>
        <dbReference type="Rhea" id="RHEA:43160"/>
        <dbReference type="Rhea" id="RHEA-COMP:10369"/>
        <dbReference type="Rhea" id="RHEA-COMP:10370"/>
        <dbReference type="ChEBI" id="CHEBI:15378"/>
        <dbReference type="ChEBI" id="CHEBI:57856"/>
        <dbReference type="ChEBI" id="CHEBI:59789"/>
        <dbReference type="ChEBI" id="CHEBI:74411"/>
        <dbReference type="ChEBI" id="CHEBI:74449"/>
        <dbReference type="EC" id="2.1.1.223"/>
    </reaction>
</comment>
<keyword evidence="9" id="KW-1185">Reference proteome</keyword>
<dbReference type="OrthoDB" id="5383291at2"/>
<dbReference type="InterPro" id="IPR007848">
    <property type="entry name" value="Small_mtfrase_dom"/>
</dbReference>
<name>A0A420XGP8_9PAST</name>
<protein>
    <recommendedName>
        <fullName evidence="6">tRNA1(Val) (adenine(37)-N6)-methyltransferase</fullName>
        <ecNumber evidence="6">2.1.1.223</ecNumber>
    </recommendedName>
    <alternativeName>
        <fullName evidence="6">tRNA m6A37 methyltransferase</fullName>
    </alternativeName>
</protein>
<dbReference type="PRINTS" id="PR00507">
    <property type="entry name" value="N12N6MTFRASE"/>
</dbReference>
<dbReference type="CDD" id="cd02440">
    <property type="entry name" value="AdoMet_MTases"/>
    <property type="match status" value="1"/>
</dbReference>
<dbReference type="InterPro" id="IPR022882">
    <property type="entry name" value="tRNA_adenine-N6_MeTrfase"/>
</dbReference>
<dbReference type="GO" id="GO:0008033">
    <property type="term" value="P:tRNA processing"/>
    <property type="evidence" value="ECO:0007669"/>
    <property type="project" value="UniProtKB-UniRule"/>
</dbReference>
<dbReference type="InterPro" id="IPR029063">
    <property type="entry name" value="SAM-dependent_MTases_sf"/>
</dbReference>
<reference evidence="8 9" key="1">
    <citation type="submission" date="2018-10" db="EMBL/GenBank/DDBJ databases">
        <title>Genomic Encyclopedia of Type Strains, Phase IV (KMG-IV): sequencing the most valuable type-strain genomes for metagenomic binning, comparative biology and taxonomic classification.</title>
        <authorList>
            <person name="Goeker M."/>
        </authorList>
    </citation>
    <scope>NUCLEOTIDE SEQUENCE [LARGE SCALE GENOMIC DNA]</scope>
    <source>
        <strain evidence="8 9">DSM 23800</strain>
    </source>
</reference>
<dbReference type="SUPFAM" id="SSF53335">
    <property type="entry name" value="S-adenosyl-L-methionine-dependent methyltransferases"/>
    <property type="match status" value="1"/>
</dbReference>
<feature type="domain" description="Methyltransferase small" evidence="7">
    <location>
        <begin position="28"/>
        <end position="160"/>
    </location>
</feature>
<dbReference type="Gene3D" id="3.40.50.150">
    <property type="entry name" value="Vaccinia Virus protein VP39"/>
    <property type="match status" value="1"/>
</dbReference>
<dbReference type="GO" id="GO:0003676">
    <property type="term" value="F:nucleic acid binding"/>
    <property type="evidence" value="ECO:0007669"/>
    <property type="project" value="InterPro"/>
</dbReference>
<keyword evidence="5 6" id="KW-0819">tRNA processing</keyword>
<organism evidence="8 9">
    <name type="scientific">Otariodibacter oris</name>
    <dbReference type="NCBI Taxonomy" id="1032623"/>
    <lineage>
        <taxon>Bacteria</taxon>
        <taxon>Pseudomonadati</taxon>
        <taxon>Pseudomonadota</taxon>
        <taxon>Gammaproteobacteria</taxon>
        <taxon>Pasteurellales</taxon>
        <taxon>Pasteurellaceae</taxon>
        <taxon>Otariodibacter</taxon>
    </lineage>
</organism>
<evidence type="ECO:0000313" key="8">
    <source>
        <dbReference type="EMBL" id="RKR71946.1"/>
    </source>
</evidence>
<dbReference type="PANTHER" id="PTHR47739">
    <property type="entry name" value="TRNA1(VAL) (ADENINE(37)-N6)-METHYLTRANSFERASE"/>
    <property type="match status" value="1"/>
</dbReference>
<dbReference type="EMBL" id="RBJC01000006">
    <property type="protein sequence ID" value="RKR71946.1"/>
    <property type="molecule type" value="Genomic_DNA"/>
</dbReference>
<evidence type="ECO:0000256" key="3">
    <source>
        <dbReference type="ARBA" id="ARBA00022679"/>
    </source>
</evidence>
<dbReference type="PANTHER" id="PTHR47739:SF1">
    <property type="entry name" value="TRNA1(VAL) (ADENINE(37)-N6)-METHYLTRANSFERASE"/>
    <property type="match status" value="1"/>
</dbReference>
<keyword evidence="4 6" id="KW-0949">S-adenosyl-L-methionine</keyword>
<evidence type="ECO:0000256" key="4">
    <source>
        <dbReference type="ARBA" id="ARBA00022691"/>
    </source>
</evidence>
<gene>
    <name evidence="8" type="ORF">DES31_1299</name>
</gene>
<dbReference type="Pfam" id="PF05175">
    <property type="entry name" value="MTS"/>
    <property type="match status" value="1"/>
</dbReference>
<dbReference type="GO" id="GO:0016430">
    <property type="term" value="F:tRNA (adenine-N6)-methyltransferase activity"/>
    <property type="evidence" value="ECO:0007669"/>
    <property type="project" value="UniProtKB-UniRule"/>
</dbReference>
<comment type="function">
    <text evidence="6">Specifically methylates the adenine in position 37 of tRNA(1)(Val) (anticodon cmo5UAC).</text>
</comment>
<dbReference type="RefSeq" id="WP_121123230.1">
    <property type="nucleotide sequence ID" value="NZ_CP016604.1"/>
</dbReference>
<evidence type="ECO:0000256" key="5">
    <source>
        <dbReference type="ARBA" id="ARBA00022694"/>
    </source>
</evidence>
<sequence>MASKGFQFKQFFIAHDQCAMKVNTDSILLGAIAEINNVHSILDMGTGSGLLAIMLAQRTACVELFPSITAIELEQDAYSQATDNSKLTPWHNRISIIHGDVTQIEFTQQFDLIVSNPPYFSDSLPSKTKARGLARNITQNHITWLSQAKKWLSSKGRITFILPLDAGLKLIEQAKEIGLYCIERYTIQSTPNKLAKRIILTFSRVDKVCADKQLVIYQENHQYSEEFKELTQDFYVNF</sequence>
<evidence type="ECO:0000259" key="7">
    <source>
        <dbReference type="Pfam" id="PF05175"/>
    </source>
</evidence>
<evidence type="ECO:0000256" key="1">
    <source>
        <dbReference type="ARBA" id="ARBA00022490"/>
    </source>
</evidence>
<dbReference type="EC" id="2.1.1.223" evidence="6"/>
<dbReference type="InterPro" id="IPR050210">
    <property type="entry name" value="tRNA_Adenine-N(6)_MTase"/>
</dbReference>
<dbReference type="GO" id="GO:0032259">
    <property type="term" value="P:methylation"/>
    <property type="evidence" value="ECO:0007669"/>
    <property type="project" value="UniProtKB-KW"/>
</dbReference>
<proteinExistence type="inferred from homology"/>
<evidence type="ECO:0000256" key="6">
    <source>
        <dbReference type="HAMAP-Rule" id="MF_01872"/>
    </source>
</evidence>
<dbReference type="PROSITE" id="PS00092">
    <property type="entry name" value="N6_MTASE"/>
    <property type="match status" value="1"/>
</dbReference>
<dbReference type="Proteomes" id="UP000280099">
    <property type="component" value="Unassembled WGS sequence"/>
</dbReference>
<accession>A0A420XGP8</accession>
<dbReference type="InterPro" id="IPR002052">
    <property type="entry name" value="DNA_methylase_N6_adenine_CS"/>
</dbReference>
<dbReference type="GO" id="GO:0005737">
    <property type="term" value="C:cytoplasm"/>
    <property type="evidence" value="ECO:0007669"/>
    <property type="project" value="UniProtKB-SubCell"/>
</dbReference>
<evidence type="ECO:0000256" key="2">
    <source>
        <dbReference type="ARBA" id="ARBA00022603"/>
    </source>
</evidence>
<comment type="caution">
    <text evidence="8">The sequence shown here is derived from an EMBL/GenBank/DDBJ whole genome shotgun (WGS) entry which is preliminary data.</text>
</comment>